<keyword evidence="1" id="KW-0175">Coiled coil</keyword>
<accession>A0A495DTR7</accession>
<dbReference type="AlphaFoldDB" id="A0A495DTR7"/>
<dbReference type="EMBL" id="RBIQ01000010">
    <property type="protein sequence ID" value="RKR08026.1"/>
    <property type="molecule type" value="Genomic_DNA"/>
</dbReference>
<evidence type="ECO:0000313" key="3">
    <source>
        <dbReference type="Proteomes" id="UP000269412"/>
    </source>
</evidence>
<dbReference type="Proteomes" id="UP000269412">
    <property type="component" value="Unassembled WGS sequence"/>
</dbReference>
<evidence type="ECO:0000256" key="1">
    <source>
        <dbReference type="SAM" id="Coils"/>
    </source>
</evidence>
<feature type="coiled-coil region" evidence="1">
    <location>
        <begin position="31"/>
        <end position="58"/>
    </location>
</feature>
<name>A0A495DTR7_9FLAO</name>
<proteinExistence type="predicted"/>
<sequence>MKKTAYALLVTFVIILAASSCREKTKAEKIEDGIEEVADDIEEGVEEIEDEIDDATDEN</sequence>
<dbReference type="RefSeq" id="WP_121068792.1">
    <property type="nucleotide sequence ID" value="NZ_RBIQ01000010.1"/>
</dbReference>
<protein>
    <submittedName>
        <fullName evidence="2">Uncharacterized protein</fullName>
    </submittedName>
</protein>
<comment type="caution">
    <text evidence="2">The sequence shown here is derived from an EMBL/GenBank/DDBJ whole genome shotgun (WGS) entry which is preliminary data.</text>
</comment>
<evidence type="ECO:0000313" key="2">
    <source>
        <dbReference type="EMBL" id="RKR08026.1"/>
    </source>
</evidence>
<keyword evidence="3" id="KW-1185">Reference proteome</keyword>
<reference evidence="2 3" key="1">
    <citation type="submission" date="2018-10" db="EMBL/GenBank/DDBJ databases">
        <title>Genomic Encyclopedia of Archaeal and Bacterial Type Strains, Phase II (KMG-II): from individual species to whole genera.</title>
        <authorList>
            <person name="Goeker M."/>
        </authorList>
    </citation>
    <scope>NUCLEOTIDE SEQUENCE [LARGE SCALE GENOMIC DNA]</scope>
    <source>
        <strain evidence="2 3">DSM 25230</strain>
    </source>
</reference>
<dbReference type="PROSITE" id="PS51257">
    <property type="entry name" value="PROKAR_LIPOPROTEIN"/>
    <property type="match status" value="1"/>
</dbReference>
<gene>
    <name evidence="2" type="ORF">CLV91_2792</name>
</gene>
<organism evidence="2 3">
    <name type="scientific">Maribacter vaceletii</name>
    <dbReference type="NCBI Taxonomy" id="1206816"/>
    <lineage>
        <taxon>Bacteria</taxon>
        <taxon>Pseudomonadati</taxon>
        <taxon>Bacteroidota</taxon>
        <taxon>Flavobacteriia</taxon>
        <taxon>Flavobacteriales</taxon>
        <taxon>Flavobacteriaceae</taxon>
        <taxon>Maribacter</taxon>
    </lineage>
</organism>